<dbReference type="EMBL" id="RBAN01000007">
    <property type="protein sequence ID" value="RKN51561.1"/>
    <property type="molecule type" value="Genomic_DNA"/>
</dbReference>
<protein>
    <submittedName>
        <fullName evidence="2">Hemerythrin domain-containing protein</fullName>
    </submittedName>
</protein>
<feature type="domain" description="Hemerythrin-like" evidence="1">
    <location>
        <begin position="17"/>
        <end position="135"/>
    </location>
</feature>
<name>A0A3A9ZTX6_9ACTN</name>
<dbReference type="OrthoDB" id="5197650at2"/>
<dbReference type="Pfam" id="PF01814">
    <property type="entry name" value="Hemerythrin"/>
    <property type="match status" value="1"/>
</dbReference>
<evidence type="ECO:0000259" key="1">
    <source>
        <dbReference type="Pfam" id="PF01814"/>
    </source>
</evidence>
<comment type="caution">
    <text evidence="2">The sequence shown here is derived from an EMBL/GenBank/DDBJ whole genome shotgun (WGS) entry which is preliminary data.</text>
</comment>
<accession>A0A3A9ZTX6</accession>
<dbReference type="Gene3D" id="1.20.120.520">
    <property type="entry name" value="nmb1532 protein domain like"/>
    <property type="match status" value="1"/>
</dbReference>
<dbReference type="Proteomes" id="UP000279968">
    <property type="component" value="Unassembled WGS sequence"/>
</dbReference>
<evidence type="ECO:0000313" key="2">
    <source>
        <dbReference type="EMBL" id="RKN51561.1"/>
    </source>
</evidence>
<dbReference type="AlphaFoldDB" id="A0A3A9ZTX6"/>
<gene>
    <name evidence="2" type="ORF">D7193_29910</name>
</gene>
<dbReference type="RefSeq" id="WP_120782986.1">
    <property type="nucleotide sequence ID" value="NZ_JBHLUP010000009.1"/>
</dbReference>
<evidence type="ECO:0000313" key="3">
    <source>
        <dbReference type="Proteomes" id="UP000279968"/>
    </source>
</evidence>
<organism evidence="2 3">
    <name type="scientific">Micromonospora costi</name>
    <dbReference type="NCBI Taxonomy" id="1530042"/>
    <lineage>
        <taxon>Bacteria</taxon>
        <taxon>Bacillati</taxon>
        <taxon>Actinomycetota</taxon>
        <taxon>Actinomycetes</taxon>
        <taxon>Micromonosporales</taxon>
        <taxon>Micromonosporaceae</taxon>
        <taxon>Micromonospora</taxon>
    </lineage>
</organism>
<reference evidence="2 3" key="1">
    <citation type="journal article" date="2015" name="Int. J. Syst. Evol. Microbiol.">
        <title>Micromonospora costi sp. nov., isolated from a leaf of Costus speciosus.</title>
        <authorList>
            <person name="Thawai C."/>
        </authorList>
    </citation>
    <scope>NUCLEOTIDE SEQUENCE [LARGE SCALE GENOMIC DNA]</scope>
    <source>
        <strain evidence="2 3">CS1-12</strain>
    </source>
</reference>
<keyword evidence="3" id="KW-1185">Reference proteome</keyword>
<sequence length="208" mass="22276">MTTAQEPRSVIETRLTHDTHRRATTLLAEAATRPAADSAALTELRDFLVATLRHHHESEDNDLWPLIEAVAPGTAKPFEDLSHEHDALDRALDVLAAAPVPAEADRGELATAAVAVRDLVHRHLEHEEPLLFPALRAHVSPEAWDAFALKVIATTPPAGAGLLIGFFDEVGTAVEVELILSSLPAPAQQAVPAMRAHSRAVLAALRAA</sequence>
<dbReference type="CDD" id="cd12108">
    <property type="entry name" value="Hr-like"/>
    <property type="match status" value="1"/>
</dbReference>
<proteinExistence type="predicted"/>
<dbReference type="InterPro" id="IPR012312">
    <property type="entry name" value="Hemerythrin-like"/>
</dbReference>